<feature type="transmembrane region" description="Helical" evidence="5">
    <location>
        <begin position="151"/>
        <end position="173"/>
    </location>
</feature>
<gene>
    <name evidence="6" type="ORF">NCTC13307_03373</name>
</gene>
<evidence type="ECO:0000256" key="1">
    <source>
        <dbReference type="ARBA" id="ARBA00004141"/>
    </source>
</evidence>
<keyword evidence="3 5" id="KW-1133">Transmembrane helix</keyword>
<dbReference type="Pfam" id="PF03062">
    <property type="entry name" value="MBOAT"/>
    <property type="match status" value="1"/>
</dbReference>
<evidence type="ECO:0000313" key="6">
    <source>
        <dbReference type="EMBL" id="SUY26004.1"/>
    </source>
</evidence>
<dbReference type="EMBL" id="UFWD01000001">
    <property type="protein sequence ID" value="SUY26004.1"/>
    <property type="molecule type" value="Genomic_DNA"/>
</dbReference>
<evidence type="ECO:0000256" key="4">
    <source>
        <dbReference type="ARBA" id="ARBA00023136"/>
    </source>
</evidence>
<name>A0A381IEZ4_CLODI</name>
<sequence length="185" mass="22282">MWFKSYIYFPLGGSRVANKDIMIRNMFIVWLFTGIWHGAEWTFVIWGILNFVFLIMERFIMFEKIENHNFIKHIYALLVVNFGWVLFRSPNLKEAYNYFKAMFGGNGAIWSDYTYMFLKEYWVFFIFAFIFSVPIAKKINKFVVEQAKYSMIFNVFYPISAILLFFISVTYLVTGSYNPFIYFNF</sequence>
<dbReference type="AlphaFoldDB" id="A0A381IEZ4"/>
<keyword evidence="4 5" id="KW-0472">Membrane</keyword>
<dbReference type="PANTHER" id="PTHR13285:SF18">
    <property type="entry name" value="PROTEIN-CYSTEINE N-PALMITOYLTRANSFERASE RASP"/>
    <property type="match status" value="1"/>
</dbReference>
<reference evidence="6" key="1">
    <citation type="submission" date="2018-06" db="EMBL/GenBank/DDBJ databases">
        <authorList>
            <consortium name="Pathogen Informatics"/>
            <person name="Doyle S."/>
        </authorList>
    </citation>
    <scope>NUCLEOTIDE SEQUENCE</scope>
    <source>
        <strain evidence="6">NCTC13307</strain>
    </source>
</reference>
<comment type="subcellular location">
    <subcellularLocation>
        <location evidence="1">Membrane</location>
        <topology evidence="1">Multi-pass membrane protein</topology>
    </subcellularLocation>
</comment>
<dbReference type="InterPro" id="IPR051085">
    <property type="entry name" value="MB_O-acyltransferase"/>
</dbReference>
<organism evidence="6">
    <name type="scientific">Clostridioides difficile</name>
    <name type="common">Peptoclostridium difficile</name>
    <dbReference type="NCBI Taxonomy" id="1496"/>
    <lineage>
        <taxon>Bacteria</taxon>
        <taxon>Bacillati</taxon>
        <taxon>Bacillota</taxon>
        <taxon>Clostridia</taxon>
        <taxon>Peptostreptococcales</taxon>
        <taxon>Peptostreptococcaceae</taxon>
        <taxon>Clostridioides</taxon>
    </lineage>
</organism>
<feature type="transmembrane region" description="Helical" evidence="5">
    <location>
        <begin position="70"/>
        <end position="87"/>
    </location>
</feature>
<proteinExistence type="predicted"/>
<keyword evidence="2 5" id="KW-0812">Transmembrane</keyword>
<evidence type="ECO:0000256" key="3">
    <source>
        <dbReference type="ARBA" id="ARBA00022989"/>
    </source>
</evidence>
<accession>A0A381IEZ4</accession>
<protein>
    <submittedName>
        <fullName evidence="6">Polysaccharide O-acetylase</fullName>
    </submittedName>
</protein>
<dbReference type="InterPro" id="IPR004299">
    <property type="entry name" value="MBOAT_fam"/>
</dbReference>
<dbReference type="PANTHER" id="PTHR13285">
    <property type="entry name" value="ACYLTRANSFERASE"/>
    <property type="match status" value="1"/>
</dbReference>
<dbReference type="GO" id="GO:0016020">
    <property type="term" value="C:membrane"/>
    <property type="evidence" value="ECO:0007669"/>
    <property type="project" value="UniProtKB-SubCell"/>
</dbReference>
<dbReference type="GO" id="GO:0016746">
    <property type="term" value="F:acyltransferase activity"/>
    <property type="evidence" value="ECO:0007669"/>
    <property type="project" value="TreeGrafter"/>
</dbReference>
<evidence type="ECO:0000256" key="2">
    <source>
        <dbReference type="ARBA" id="ARBA00022692"/>
    </source>
</evidence>
<evidence type="ECO:0000256" key="5">
    <source>
        <dbReference type="SAM" id="Phobius"/>
    </source>
</evidence>